<accession>A0AC35U3X2</accession>
<organism evidence="1 2">
    <name type="scientific">Rhabditophanes sp. KR3021</name>
    <dbReference type="NCBI Taxonomy" id="114890"/>
    <lineage>
        <taxon>Eukaryota</taxon>
        <taxon>Metazoa</taxon>
        <taxon>Ecdysozoa</taxon>
        <taxon>Nematoda</taxon>
        <taxon>Chromadorea</taxon>
        <taxon>Rhabditida</taxon>
        <taxon>Tylenchina</taxon>
        <taxon>Panagrolaimomorpha</taxon>
        <taxon>Strongyloidoidea</taxon>
        <taxon>Alloionematidae</taxon>
        <taxon>Rhabditophanes</taxon>
    </lineage>
</organism>
<dbReference type="Proteomes" id="UP000095286">
    <property type="component" value="Unplaced"/>
</dbReference>
<name>A0AC35U3X2_9BILA</name>
<sequence>MDQNCICGITGQEAESILQKFGEKGDFLVRPSSAGEKEYSLSIHRGNNRVTHVKILKNEDFYNLNEEEAFRTITELMNFHILNPGNLKEMNGEIITLTKLLIYHSTKYDQLYFHSKLSREDAEKLLIEIGKKGTFLVREKADSATNLVLSALYTEDSARHVVIQVKDNIFDISSGLKFPTLDALIEHHKIVPLVIEAGNVLKLENCLTSTKIFAYDIDKRIEKMYKNNKKSKTLFDDEFERLQASDSIRTMYTCQKEGKKAENVNKNKFKNNIPYDHTRVKLLNEGKEPRSDYINANWIDAQSKDIPEYADLKVRYISTQGCLENTIGDFWQMAWQAGCRVIAMITQLSEKTRYKCSCYWPESKSTPLTTGLYDDILVSFLSENHLENYIVRTFNIKKYAVAGSGADYNKVVGERIIHHFQYTDWLDFWCPKNPHSVVVYLRDVNSILNAYVQSERGPLLVHCSAGIGRTGAIIVIDLLINYILQNGYRCYIDILNTIKMVRTQRNGLVQTGEQYKFVYKAVEAFIKEKKKEEMSCKNSFEHLKFPITPTSANTISMMEGSSSASPQSYFHQFANFNPNSVNRLINLT</sequence>
<evidence type="ECO:0000313" key="1">
    <source>
        <dbReference type="Proteomes" id="UP000095286"/>
    </source>
</evidence>
<protein>
    <submittedName>
        <fullName evidence="2">Protein-tyrosine-phosphatase</fullName>
    </submittedName>
</protein>
<dbReference type="WBParaSite" id="RSKR_0000763200.1">
    <property type="protein sequence ID" value="RSKR_0000763200.1"/>
    <property type="gene ID" value="RSKR_0000763200"/>
</dbReference>
<proteinExistence type="predicted"/>
<evidence type="ECO:0000313" key="2">
    <source>
        <dbReference type="WBParaSite" id="RSKR_0000763200.1"/>
    </source>
</evidence>
<reference evidence="2" key="1">
    <citation type="submission" date="2016-11" db="UniProtKB">
        <authorList>
            <consortium name="WormBaseParasite"/>
        </authorList>
    </citation>
    <scope>IDENTIFICATION</scope>
    <source>
        <strain evidence="2">KR3021</strain>
    </source>
</reference>